<keyword evidence="2" id="KW-1185">Reference proteome</keyword>
<accession>A0AC61QJ29</accession>
<comment type="caution">
    <text evidence="1">The sequence shown here is derived from an EMBL/GenBank/DDBJ whole genome shotgun (WGS) entry which is preliminary data.</text>
</comment>
<proteinExistence type="predicted"/>
<reference evidence="1" key="1">
    <citation type="submission" date="2019-03" db="EMBL/GenBank/DDBJ databases">
        <title>Candidatus Syntrophosphaera thermopropionivorans: a novel player in syntrophic propionate oxidation during anaerobic digestion.</title>
        <authorList>
            <person name="Dyksma S."/>
        </authorList>
    </citation>
    <scope>NUCLEOTIDE SEQUENCE</scope>
    <source>
        <strain evidence="1">W5</strain>
    </source>
</reference>
<organism evidence="1 2">
    <name type="scientific">Candidatus Syntrophosphaera thermopropionivorans</name>
    <dbReference type="NCBI Taxonomy" id="2593015"/>
    <lineage>
        <taxon>Bacteria</taxon>
        <taxon>Pseudomonadati</taxon>
        <taxon>Candidatus Cloacimonadota</taxon>
        <taxon>Candidatus Cloacimonadia</taxon>
        <taxon>Candidatus Cloacimonadales</taxon>
        <taxon>Candidatus Cloacimonadaceae</taxon>
        <taxon>Candidatus Syntrophosphaera</taxon>
    </lineage>
</organism>
<dbReference type="Proteomes" id="UP000294588">
    <property type="component" value="Unassembled WGS sequence"/>
</dbReference>
<evidence type="ECO:0000313" key="2">
    <source>
        <dbReference type="Proteomes" id="UP000294588"/>
    </source>
</evidence>
<sequence>MAIDSKTVYAQSSDIKSRTYLEYRKDMKKKAIAELEIIDWLENKLKELYNNKIIKVNKSGGDEFLWFLRKGGVSRKPDFVADIDGDKKEFEFQYADKEGLEFYDFKISKVAKRKKDKSLEPIKNKLFIYIYKPQRKYAIIEPEWIFNNSNIAMVEAWRTAAYRVPKDKFEKILKYDPGLEQICNQIDIKTYILNFQHSLIDIYKDKLSFLLQSVIDEDKIINIIPNELESYFEVCFILDNLNKVPHNANLWLVYLLSYITEGISLNEIAKILYCIDFLYSK</sequence>
<protein>
    <submittedName>
        <fullName evidence="1">Uncharacterized protein</fullName>
    </submittedName>
</protein>
<gene>
    <name evidence="1" type="ORF">E0946_04340</name>
</gene>
<name>A0AC61QJ29_9BACT</name>
<feature type="non-terminal residue" evidence="1">
    <location>
        <position position="281"/>
    </location>
</feature>
<dbReference type="EMBL" id="SMOG01000010">
    <property type="protein sequence ID" value="TDF73015.1"/>
    <property type="molecule type" value="Genomic_DNA"/>
</dbReference>
<evidence type="ECO:0000313" key="1">
    <source>
        <dbReference type="EMBL" id="TDF73015.1"/>
    </source>
</evidence>